<dbReference type="AlphaFoldDB" id="A0A1P8UQG1"/>
<dbReference type="InterPro" id="IPR001492">
    <property type="entry name" value="Flagellin"/>
</dbReference>
<reference evidence="6 7" key="1">
    <citation type="submission" date="2016-04" db="EMBL/GenBank/DDBJ databases">
        <title>Deep-sea bacteria in the southern Pacific.</title>
        <authorList>
            <person name="Tang K."/>
        </authorList>
    </citation>
    <scope>NUCLEOTIDE SEQUENCE [LARGE SCALE GENOMIC DNA]</scope>
    <source>
        <strain evidence="6 7">JLT2014</strain>
    </source>
</reference>
<organism evidence="6 7">
    <name type="scientific">Salipiger abyssi</name>
    <dbReference type="NCBI Taxonomy" id="1250539"/>
    <lineage>
        <taxon>Bacteria</taxon>
        <taxon>Pseudomonadati</taxon>
        <taxon>Pseudomonadota</taxon>
        <taxon>Alphaproteobacteria</taxon>
        <taxon>Rhodobacterales</taxon>
        <taxon>Roseobacteraceae</taxon>
        <taxon>Salipiger</taxon>
    </lineage>
</organism>
<dbReference type="Pfam" id="PF00669">
    <property type="entry name" value="Flagellin_N"/>
    <property type="match status" value="1"/>
</dbReference>
<accession>A0A1P8UQG1</accession>
<keyword evidence="6" id="KW-0966">Cell projection</keyword>
<keyword evidence="6" id="KW-0282">Flagellum</keyword>
<dbReference type="EMBL" id="CP015093">
    <property type="protein sequence ID" value="APZ51635.1"/>
    <property type="molecule type" value="Genomic_DNA"/>
</dbReference>
<dbReference type="Proteomes" id="UP000187059">
    <property type="component" value="Chromosome"/>
</dbReference>
<evidence type="ECO:0000256" key="3">
    <source>
        <dbReference type="RuleBase" id="RU362073"/>
    </source>
</evidence>
<dbReference type="GO" id="GO:0009288">
    <property type="term" value="C:bacterial-type flagellum"/>
    <property type="evidence" value="ECO:0007669"/>
    <property type="project" value="UniProtKB-SubCell"/>
</dbReference>
<dbReference type="KEGG" id="paby:Ga0080574_TMP1301"/>
<evidence type="ECO:0000256" key="1">
    <source>
        <dbReference type="ARBA" id="ARBA00005709"/>
    </source>
</evidence>
<comment type="subcellular location">
    <subcellularLocation>
        <location evidence="3">Secreted</location>
    </subcellularLocation>
    <subcellularLocation>
        <location evidence="3">Bacterial flagellum</location>
    </subcellularLocation>
</comment>
<evidence type="ECO:0000259" key="5">
    <source>
        <dbReference type="Pfam" id="PF00700"/>
    </source>
</evidence>
<dbReference type="PRINTS" id="PR00207">
    <property type="entry name" value="FLAGELLIN"/>
</dbReference>
<keyword evidence="3" id="KW-0964">Secreted</keyword>
<sequence length="432" mass="44486">MSSILTNESASIALQTLHQINLNIASTQQEIATGRRVSSAEDNAAVWAISQTMQADVLGYKRVSDSLSLGSATLAVARDASETVADLLTEMKGRIVAAQGENVDRGKIQNNIDALRDQIGAVVEMAQFNGLNLLTNTENTAGSGSEAVLGFLRRDAQGVTGADIAIARRDLTTGASAISASGGTYTSDAASATLDATQSREIDASGIAVETGMGFTLSVFGTDADDSSFTEADLRTTTGASETRAQMATSELRYVARDGDGISDVVTALARKWGDYAARNGIDDSVLSIAASGTSLTVSSSVTGGTDTIDVNLNTLSAEAGNTIGGGLELLADLDVSTAAGAEAALTSIEGLLDYTVAASAGFGSDQNRLETQQAFNDKLSDAMTSGIGTLVDTDMEEATARLQALNVQQQLAVEALSIANNAPQSLLSLFR</sequence>
<dbReference type="PANTHER" id="PTHR42792">
    <property type="entry name" value="FLAGELLIN"/>
    <property type="match status" value="1"/>
</dbReference>
<keyword evidence="6" id="KW-0969">Cilium</keyword>
<feature type="domain" description="Flagellin N-terminal" evidence="4">
    <location>
        <begin position="4"/>
        <end position="137"/>
    </location>
</feature>
<evidence type="ECO:0000259" key="4">
    <source>
        <dbReference type="Pfam" id="PF00669"/>
    </source>
</evidence>
<dbReference type="GO" id="GO:0005576">
    <property type="term" value="C:extracellular region"/>
    <property type="evidence" value="ECO:0007669"/>
    <property type="project" value="UniProtKB-SubCell"/>
</dbReference>
<dbReference type="GO" id="GO:0005198">
    <property type="term" value="F:structural molecule activity"/>
    <property type="evidence" value="ECO:0007669"/>
    <property type="project" value="UniProtKB-UniRule"/>
</dbReference>
<dbReference type="PANTHER" id="PTHR42792:SF2">
    <property type="entry name" value="FLAGELLIN"/>
    <property type="match status" value="1"/>
</dbReference>
<dbReference type="InterPro" id="IPR001029">
    <property type="entry name" value="Flagellin_N"/>
</dbReference>
<dbReference type="Gene3D" id="1.20.1330.10">
    <property type="entry name" value="f41 fragment of flagellin, N-terminal domain"/>
    <property type="match status" value="2"/>
</dbReference>
<dbReference type="SUPFAM" id="SSF64518">
    <property type="entry name" value="Phase 1 flagellin"/>
    <property type="match status" value="1"/>
</dbReference>
<comment type="function">
    <text evidence="3">Flagellin is the subunit protein which polymerizes to form the filaments of bacterial flagella.</text>
</comment>
<dbReference type="STRING" id="1250539.Ga0080574_TMP1301"/>
<evidence type="ECO:0000256" key="2">
    <source>
        <dbReference type="ARBA" id="ARBA00023143"/>
    </source>
</evidence>
<evidence type="ECO:0000313" key="6">
    <source>
        <dbReference type="EMBL" id="APZ51635.1"/>
    </source>
</evidence>
<keyword evidence="7" id="KW-1185">Reference proteome</keyword>
<feature type="domain" description="Flagellin C-terminal" evidence="5">
    <location>
        <begin position="349"/>
        <end position="431"/>
    </location>
</feature>
<keyword evidence="2 3" id="KW-0975">Bacterial flagellum</keyword>
<dbReference type="RefSeq" id="WP_076696307.1">
    <property type="nucleotide sequence ID" value="NZ_CP015093.1"/>
</dbReference>
<proteinExistence type="inferred from homology"/>
<dbReference type="Pfam" id="PF00700">
    <property type="entry name" value="Flagellin_C"/>
    <property type="match status" value="1"/>
</dbReference>
<comment type="similarity">
    <text evidence="1 3">Belongs to the bacterial flagellin family.</text>
</comment>
<name>A0A1P8UQG1_9RHOB</name>
<protein>
    <recommendedName>
        <fullName evidence="3">Flagellin</fullName>
    </recommendedName>
</protein>
<gene>
    <name evidence="6" type="ORF">Ga0080574_TMP1301</name>
</gene>
<dbReference type="OrthoDB" id="8328560at2"/>
<evidence type="ECO:0000313" key="7">
    <source>
        <dbReference type="Proteomes" id="UP000187059"/>
    </source>
</evidence>
<dbReference type="InterPro" id="IPR046358">
    <property type="entry name" value="Flagellin_C"/>
</dbReference>